<organism evidence="1 2">
    <name type="scientific">Ruminococcus bicirculans</name>
    <name type="common">ex Wegman et al. 2014</name>
    <dbReference type="NCBI Taxonomy" id="1160721"/>
    <lineage>
        <taxon>Bacteria</taxon>
        <taxon>Bacillati</taxon>
        <taxon>Bacillota</taxon>
        <taxon>Clostridia</taxon>
        <taxon>Eubacteriales</taxon>
        <taxon>Oscillospiraceae</taxon>
        <taxon>Ruminococcus</taxon>
    </lineage>
</organism>
<protein>
    <submittedName>
        <fullName evidence="1">Uncharacterized protein</fullName>
    </submittedName>
</protein>
<dbReference type="Proteomes" id="UP001213042">
    <property type="component" value="Unassembled WGS sequence"/>
</dbReference>
<comment type="caution">
    <text evidence="1">The sequence shown here is derived from an EMBL/GenBank/DDBJ whole genome shotgun (WGS) entry which is preliminary data.</text>
</comment>
<dbReference type="AlphaFoldDB" id="A0AAW6EJ19"/>
<sequence>MTEQDVQNTLHSLDVIKQFLASGKSFYEFFEENKDKVMATYTDSIDTPYYSRHIDRHWLSEKIYIERRLGSDTFGDRTAKTENIVLVNVYDPSKGSILDNTIDGMSWEERLNLPIETKTIGKYLLEDLKPSESLFILSAYSDLFGEEHIKKAYLKSCVEEAENELAELRSYEDISPYGGEDVSISNFESYLLENLDNAQEMGFASVGEAALKCVELGLIDEKRRKNVINEIYDSAESIKQDYEKGWLSKDDVKYLAKRHDPVVDEPKRIADSLFEIKEMSKKREKLSAAVKLYSAKSEYYKNRGNLKELKTIDDRIVACIEGNDCYSKHIEETYNSVLPYLSHTNGIQYLKTEDIPISIHMNGIKADFDEPRITTDANHKVIWDCVFYKVEEPSADVSSLYESHYFKAEACDELYRLIGEEPPKRYEGIQAVKLPPEIEKKVDLTLKFIDTEDYESSVRVISKIDEIKGRISFAEADMENLKDIKPNLWNKIFRHSEVKKREISSANLRNNKIELDQVYDELNEITQKMMCENFEDYSENRTTKESIEIDCPEEKSLDENMDFNQLPSFLDNEEQDEVLDLTSKSGRSL</sequence>
<evidence type="ECO:0000313" key="1">
    <source>
        <dbReference type="EMBL" id="MDB8749666.1"/>
    </source>
</evidence>
<name>A0AAW6EJ19_9FIRM</name>
<proteinExistence type="predicted"/>
<dbReference type="RefSeq" id="WP_195220747.1">
    <property type="nucleotide sequence ID" value="NZ_JADMWL010000005.1"/>
</dbReference>
<gene>
    <name evidence="1" type="ORF">PNW00_04300</name>
</gene>
<evidence type="ECO:0000313" key="2">
    <source>
        <dbReference type="Proteomes" id="UP001213042"/>
    </source>
</evidence>
<dbReference type="EMBL" id="JAQMLU010000005">
    <property type="protein sequence ID" value="MDB8749666.1"/>
    <property type="molecule type" value="Genomic_DNA"/>
</dbReference>
<accession>A0AAW6EJ19</accession>
<reference evidence="1" key="1">
    <citation type="submission" date="2023-01" db="EMBL/GenBank/DDBJ databases">
        <title>Human gut microbiome strain richness.</title>
        <authorList>
            <person name="Chen-Liaw A."/>
        </authorList>
    </citation>
    <scope>NUCLEOTIDE SEQUENCE</scope>
    <source>
        <strain evidence="1">D43st1_D9_D43t1_170807</strain>
    </source>
</reference>